<dbReference type="PROSITE" id="PS00028">
    <property type="entry name" value="ZINC_FINGER_C2H2_1"/>
    <property type="match status" value="1"/>
</dbReference>
<dbReference type="PANTHER" id="PTHR24379">
    <property type="entry name" value="KRAB AND ZINC FINGER DOMAIN-CONTAINING"/>
    <property type="match status" value="1"/>
</dbReference>
<gene>
    <name evidence="7" type="primary">LOC105368343</name>
</gene>
<dbReference type="GO" id="GO:0008270">
    <property type="term" value="F:zinc ion binding"/>
    <property type="evidence" value="ECO:0007669"/>
    <property type="project" value="UniProtKB-KW"/>
</dbReference>
<evidence type="ECO:0000256" key="4">
    <source>
        <dbReference type="ARBA" id="ARBA00022833"/>
    </source>
</evidence>
<keyword evidence="1" id="KW-0479">Metal-binding</keyword>
<dbReference type="Proteomes" id="UP000695007">
    <property type="component" value="Unplaced"/>
</dbReference>
<name>A0AAJ7E2P2_9HYME</name>
<keyword evidence="4" id="KW-0862">Zinc</keyword>
<feature type="domain" description="C2H2-type" evidence="5">
    <location>
        <begin position="80"/>
        <end position="101"/>
    </location>
</feature>
<evidence type="ECO:0000256" key="2">
    <source>
        <dbReference type="ARBA" id="ARBA00022737"/>
    </source>
</evidence>
<dbReference type="InterPro" id="IPR036236">
    <property type="entry name" value="Znf_C2H2_sf"/>
</dbReference>
<dbReference type="GeneID" id="105368343"/>
<evidence type="ECO:0000313" key="6">
    <source>
        <dbReference type="Proteomes" id="UP000695007"/>
    </source>
</evidence>
<evidence type="ECO:0000313" key="7">
    <source>
        <dbReference type="RefSeq" id="XP_011505647.1"/>
    </source>
</evidence>
<keyword evidence="6" id="KW-1185">Reference proteome</keyword>
<dbReference type="PANTHER" id="PTHR24379:SF121">
    <property type="entry name" value="C2H2-TYPE DOMAIN-CONTAINING PROTEIN"/>
    <property type="match status" value="1"/>
</dbReference>
<dbReference type="SMART" id="SM00355">
    <property type="entry name" value="ZnF_C2H2"/>
    <property type="match status" value="10"/>
</dbReference>
<evidence type="ECO:0000256" key="1">
    <source>
        <dbReference type="ARBA" id="ARBA00022723"/>
    </source>
</evidence>
<keyword evidence="3" id="KW-0863">Zinc-finger</keyword>
<evidence type="ECO:0000256" key="3">
    <source>
        <dbReference type="ARBA" id="ARBA00022771"/>
    </source>
</evidence>
<sequence>MTIANESLLEFISENKTKDAIEFNKTLFDSISHRTLYNFKGLKMKLFKEKCITCNKIQQRIGDKISTRCNTCEAAVYYECLICRSQYKYPAGIYTHISLKHTNSDTSKPVKCERCGIEFKAQRNMKEHLRYCKVLPYMKCEFCSMMAKRKNCLRKHILIKHKNDIQAMDIENLLQKIVENSQELRRQAIRRAEIVYGGCTSSRVEPFPIAKHIKLFCKKCNTTFKKLLGMDQRSCRICGAQLFMQCVKCDSIYKFRSSISMHLKSKCVLNDNLVLHCNDCNYITFTKQRLKRHIYRKHMLIKLENYLKCRICSKGFKFKEDLLNRQLNCESLKERICNICRFKTNRRTNLSLHMKNKHTPTKLLEEKMHVDVNVKIVADSIATYCSKCNSYNKPIEKITKCLYCKTPVIYCCKKCNLQKQKYVRMRIHVIRKHGEKIYACTKGCGISFSYLYDCRQHQRFCGKKPHLHCDQCSFKTKYKHTLLAHKRRNCTGIVYTHVPEKKVLCYCYYCDKPFESKIQKLRHVKLCSKTTSFLFCDHCSFRTVFKPVLINHIQSKHGARLFRGINAFHCKNCTKVFRNYFVYSKHIENCRFREKKT</sequence>
<dbReference type="SUPFAM" id="SSF57667">
    <property type="entry name" value="beta-beta-alpha zinc fingers"/>
    <property type="match status" value="1"/>
</dbReference>
<keyword evidence="2" id="KW-0677">Repeat</keyword>
<organism evidence="6 7">
    <name type="scientific">Ceratosolen solmsi marchali</name>
    <dbReference type="NCBI Taxonomy" id="326594"/>
    <lineage>
        <taxon>Eukaryota</taxon>
        <taxon>Metazoa</taxon>
        <taxon>Ecdysozoa</taxon>
        <taxon>Arthropoda</taxon>
        <taxon>Hexapoda</taxon>
        <taxon>Insecta</taxon>
        <taxon>Pterygota</taxon>
        <taxon>Neoptera</taxon>
        <taxon>Endopterygota</taxon>
        <taxon>Hymenoptera</taxon>
        <taxon>Apocrita</taxon>
        <taxon>Proctotrupomorpha</taxon>
        <taxon>Chalcidoidea</taxon>
        <taxon>Agaonidae</taxon>
        <taxon>Agaoninae</taxon>
        <taxon>Ceratosolen</taxon>
    </lineage>
</organism>
<proteinExistence type="predicted"/>
<protein>
    <submittedName>
        <fullName evidence="7">Zinc finger protein 43-like</fullName>
    </submittedName>
</protein>
<reference evidence="7" key="1">
    <citation type="submission" date="2025-08" db="UniProtKB">
        <authorList>
            <consortium name="RefSeq"/>
        </authorList>
    </citation>
    <scope>IDENTIFICATION</scope>
</reference>
<accession>A0AAJ7E2P2</accession>
<evidence type="ECO:0000259" key="5">
    <source>
        <dbReference type="PROSITE" id="PS00028"/>
    </source>
</evidence>
<dbReference type="RefSeq" id="XP_011505647.1">
    <property type="nucleotide sequence ID" value="XM_011507345.1"/>
</dbReference>
<dbReference type="InterPro" id="IPR013087">
    <property type="entry name" value="Znf_C2H2_type"/>
</dbReference>
<dbReference type="AlphaFoldDB" id="A0AAJ7E2P2"/>
<dbReference type="KEGG" id="csol:105368343"/>
<dbReference type="Gene3D" id="3.30.160.60">
    <property type="entry name" value="Classic Zinc Finger"/>
    <property type="match status" value="2"/>
</dbReference>